<evidence type="ECO:0000256" key="1">
    <source>
        <dbReference type="SAM" id="Phobius"/>
    </source>
</evidence>
<evidence type="ECO:0000313" key="2">
    <source>
        <dbReference type="EMBL" id="PKM91491.1"/>
    </source>
</evidence>
<name>A0A2N2E9V0_9BACT</name>
<gene>
    <name evidence="2" type="ORF">CVU82_02750</name>
</gene>
<feature type="transmembrane region" description="Helical" evidence="1">
    <location>
        <begin position="78"/>
        <end position="97"/>
    </location>
</feature>
<dbReference type="Proteomes" id="UP000233517">
    <property type="component" value="Unassembled WGS sequence"/>
</dbReference>
<proteinExistence type="predicted"/>
<feature type="transmembrane region" description="Helical" evidence="1">
    <location>
        <begin position="118"/>
        <end position="136"/>
    </location>
</feature>
<accession>A0A2N2E9V0</accession>
<protein>
    <submittedName>
        <fullName evidence="2">Uncharacterized protein</fullName>
    </submittedName>
</protein>
<evidence type="ECO:0000313" key="3">
    <source>
        <dbReference type="Proteomes" id="UP000233517"/>
    </source>
</evidence>
<keyword evidence="1" id="KW-0812">Transmembrane</keyword>
<keyword evidence="1" id="KW-0472">Membrane</keyword>
<dbReference type="EMBL" id="PHAI01000002">
    <property type="protein sequence ID" value="PKM91491.1"/>
    <property type="molecule type" value="Genomic_DNA"/>
</dbReference>
<reference evidence="2 3" key="1">
    <citation type="journal article" date="2017" name="ISME J.">
        <title>Potential for microbial H2 and metal transformations associated with novel bacteria and archaea in deep terrestrial subsurface sediments.</title>
        <authorList>
            <person name="Hernsdorf A.W."/>
            <person name="Amano Y."/>
            <person name="Miyakawa K."/>
            <person name="Ise K."/>
            <person name="Suzuki Y."/>
            <person name="Anantharaman K."/>
            <person name="Probst A."/>
            <person name="Burstein D."/>
            <person name="Thomas B.C."/>
            <person name="Banfield J.F."/>
        </authorList>
    </citation>
    <scope>NUCLEOTIDE SEQUENCE [LARGE SCALE GENOMIC DNA]</scope>
    <source>
        <strain evidence="2">HGW-Falkowbacteria-1</strain>
    </source>
</reference>
<feature type="transmembrane region" description="Helical" evidence="1">
    <location>
        <begin position="6"/>
        <end position="26"/>
    </location>
</feature>
<keyword evidence="1" id="KW-1133">Transmembrane helix</keyword>
<organism evidence="2 3">
    <name type="scientific">Candidatus Falkowbacteria bacterium HGW-Falkowbacteria-1</name>
    <dbReference type="NCBI Taxonomy" id="2013768"/>
    <lineage>
        <taxon>Bacteria</taxon>
        <taxon>Candidatus Falkowiibacteriota</taxon>
    </lineage>
</organism>
<sequence>MSERIVFYIMLELVNFLILPYEVLVLKFSFKQSLICRLFTSLTDIVIVFFFLSTDGVWSSKEIDRNIVDHFLAGVKLASQSPVIYIAKIIFVNNVVIRGLQKLNLKISLITWPNIGKAMISAITFCFVSGALYSIFREEILEFLKNFITGFQ</sequence>
<feature type="transmembrane region" description="Helical" evidence="1">
    <location>
        <begin position="38"/>
        <end position="58"/>
    </location>
</feature>
<comment type="caution">
    <text evidence="2">The sequence shown here is derived from an EMBL/GenBank/DDBJ whole genome shotgun (WGS) entry which is preliminary data.</text>
</comment>
<dbReference type="AlphaFoldDB" id="A0A2N2E9V0"/>